<dbReference type="InterPro" id="IPR006218">
    <property type="entry name" value="DAHP1/KDSA"/>
</dbReference>
<dbReference type="GO" id="GO:0008652">
    <property type="term" value="P:amino acid biosynthetic process"/>
    <property type="evidence" value="ECO:0007669"/>
    <property type="project" value="UniProtKB-KW"/>
</dbReference>
<dbReference type="GO" id="GO:0009073">
    <property type="term" value="P:aromatic amino acid family biosynthetic process"/>
    <property type="evidence" value="ECO:0007669"/>
    <property type="project" value="UniProtKB-KW"/>
</dbReference>
<evidence type="ECO:0000256" key="8">
    <source>
        <dbReference type="PIRNR" id="PIRNR001361"/>
    </source>
</evidence>
<evidence type="ECO:0000313" key="11">
    <source>
        <dbReference type="Proteomes" id="UP000178873"/>
    </source>
</evidence>
<keyword evidence="6 8" id="KW-0057">Aromatic amino acid biosynthesis</keyword>
<dbReference type="PANTHER" id="PTHR21225">
    <property type="entry name" value="PHOSPHO-2-DEHYDRO-3-DEOXYHEPTONATE ALDOLASE DAHP SYNTHETASE"/>
    <property type="match status" value="1"/>
</dbReference>
<dbReference type="STRING" id="1802301.A2664_04015"/>
<dbReference type="NCBIfam" id="TIGR00034">
    <property type="entry name" value="aroFGH"/>
    <property type="match status" value="1"/>
</dbReference>
<evidence type="ECO:0000256" key="2">
    <source>
        <dbReference type="ARBA" id="ARBA00004688"/>
    </source>
</evidence>
<keyword evidence="4 8" id="KW-0028">Amino-acid biosynthesis</keyword>
<organism evidence="10 11">
    <name type="scientific">Candidatus Taylorbacteria bacterium RIFCSPHIGHO2_01_FULL_46_22b</name>
    <dbReference type="NCBI Taxonomy" id="1802301"/>
    <lineage>
        <taxon>Bacteria</taxon>
        <taxon>Candidatus Tayloriibacteriota</taxon>
    </lineage>
</organism>
<dbReference type="EMBL" id="MHRF01000013">
    <property type="protein sequence ID" value="OHA17749.1"/>
    <property type="molecule type" value="Genomic_DNA"/>
</dbReference>
<dbReference type="InterPro" id="IPR013785">
    <property type="entry name" value="Aldolase_TIM"/>
</dbReference>
<evidence type="ECO:0000256" key="7">
    <source>
        <dbReference type="ARBA" id="ARBA00047508"/>
    </source>
</evidence>
<evidence type="ECO:0000256" key="1">
    <source>
        <dbReference type="ARBA" id="ARBA00003726"/>
    </source>
</evidence>
<dbReference type="GO" id="GO:0009423">
    <property type="term" value="P:chorismate biosynthetic process"/>
    <property type="evidence" value="ECO:0007669"/>
    <property type="project" value="UniProtKB-UniPathway"/>
</dbReference>
<dbReference type="Proteomes" id="UP000178873">
    <property type="component" value="Unassembled WGS sequence"/>
</dbReference>
<comment type="caution">
    <text evidence="10">The sequence shown here is derived from an EMBL/GenBank/DDBJ whole genome shotgun (WGS) entry which is preliminary data.</text>
</comment>
<dbReference type="GO" id="GO:0005737">
    <property type="term" value="C:cytoplasm"/>
    <property type="evidence" value="ECO:0007669"/>
    <property type="project" value="TreeGrafter"/>
</dbReference>
<sequence length="358" mass="39362">MNGNPRGTEGMSDWNITSATPMPKLSVLKHDIPLSEEVFDRVVRPARVAIQNILAGEDKRFLIVVGPCSIHNTNEAGEYASKLLALIPEVSDQLFIVMRTCLDKPRSGLGWPGFFMDPDLNGSKKADEGWRKGRKLLVEIVTSGVPVGLELLDAHACQVVDECAAYWWIGARTVTSQRLREIASGLSTPVGFKNPTEGDIAGAIEAIETARHHSAFLAINQHDILCEYRTSGNQFGHLILRGSSKGPNYDEPSVAKTVHQLAQRGLPTELLVDLNHANSGKDHRLQREILADVVGRVVNGNTHLRGVLYESYLEGGKQIHTKDLSLLKPRLSITDGCDSWEDTREALLRARDALAKRA</sequence>
<dbReference type="NCBIfam" id="NF009395">
    <property type="entry name" value="PRK12755.1"/>
    <property type="match status" value="1"/>
</dbReference>
<dbReference type="Gene3D" id="3.20.20.70">
    <property type="entry name" value="Aldolase class I"/>
    <property type="match status" value="1"/>
</dbReference>
<keyword evidence="5 8" id="KW-0808">Transferase</keyword>
<dbReference type="PANTHER" id="PTHR21225:SF12">
    <property type="entry name" value="PHOSPHO-2-DEHYDRO-3-DEOXYHEPTONATE ALDOLASE, TYROSINE-INHIBITED"/>
    <property type="match status" value="1"/>
</dbReference>
<evidence type="ECO:0000256" key="6">
    <source>
        <dbReference type="ARBA" id="ARBA00023141"/>
    </source>
</evidence>
<dbReference type="UniPathway" id="UPA00053">
    <property type="reaction ID" value="UER00084"/>
</dbReference>
<evidence type="ECO:0000313" key="10">
    <source>
        <dbReference type="EMBL" id="OHA17749.1"/>
    </source>
</evidence>
<dbReference type="EC" id="2.5.1.54" evidence="8"/>
<reference evidence="10 11" key="1">
    <citation type="journal article" date="2016" name="Nat. Commun.">
        <title>Thousands of microbial genomes shed light on interconnected biogeochemical processes in an aquifer system.</title>
        <authorList>
            <person name="Anantharaman K."/>
            <person name="Brown C.T."/>
            <person name="Hug L.A."/>
            <person name="Sharon I."/>
            <person name="Castelle C.J."/>
            <person name="Probst A.J."/>
            <person name="Thomas B.C."/>
            <person name="Singh A."/>
            <person name="Wilkins M.J."/>
            <person name="Karaoz U."/>
            <person name="Brodie E.L."/>
            <person name="Williams K.H."/>
            <person name="Hubbard S.S."/>
            <person name="Banfield J.F."/>
        </authorList>
    </citation>
    <scope>NUCLEOTIDE SEQUENCE [LARGE SCALE GENOMIC DNA]</scope>
</reference>
<dbReference type="AlphaFoldDB" id="A0A1G2M3R9"/>
<comment type="pathway">
    <text evidence="2 8">Metabolic intermediate biosynthesis; chorismate biosynthesis; chorismate from D-erythrose 4-phosphate and phosphoenolpyruvate: step 1/7.</text>
</comment>
<dbReference type="InterPro" id="IPR006219">
    <property type="entry name" value="DAHP_synth_1"/>
</dbReference>
<proteinExistence type="inferred from homology"/>
<evidence type="ECO:0000256" key="5">
    <source>
        <dbReference type="ARBA" id="ARBA00022679"/>
    </source>
</evidence>
<dbReference type="SUPFAM" id="SSF51569">
    <property type="entry name" value="Aldolase"/>
    <property type="match status" value="1"/>
</dbReference>
<feature type="domain" description="DAHP synthetase I/KDSA" evidence="9">
    <location>
        <begin position="51"/>
        <end position="345"/>
    </location>
</feature>
<name>A0A1G2M3R9_9BACT</name>
<protein>
    <recommendedName>
        <fullName evidence="8">Phospho-2-dehydro-3-deoxyheptonate aldolase</fullName>
        <ecNumber evidence="8">2.5.1.54</ecNumber>
    </recommendedName>
</protein>
<evidence type="ECO:0000256" key="3">
    <source>
        <dbReference type="ARBA" id="ARBA00007985"/>
    </source>
</evidence>
<evidence type="ECO:0000259" key="9">
    <source>
        <dbReference type="Pfam" id="PF00793"/>
    </source>
</evidence>
<dbReference type="Pfam" id="PF00793">
    <property type="entry name" value="DAHP_synth_1"/>
    <property type="match status" value="1"/>
</dbReference>
<dbReference type="GO" id="GO:0003849">
    <property type="term" value="F:3-deoxy-7-phosphoheptulonate synthase activity"/>
    <property type="evidence" value="ECO:0007669"/>
    <property type="project" value="UniProtKB-EC"/>
</dbReference>
<accession>A0A1G2M3R9</accession>
<comment type="function">
    <text evidence="1 8">Stereospecific condensation of phosphoenolpyruvate (PEP) and D-erythrose-4-phosphate (E4P) giving rise to 3-deoxy-D-arabino-heptulosonate-7-phosphate (DAHP).</text>
</comment>
<comment type="similarity">
    <text evidence="3 8">Belongs to the class-I DAHP synthase family.</text>
</comment>
<comment type="catalytic activity">
    <reaction evidence="7 8">
        <text>D-erythrose 4-phosphate + phosphoenolpyruvate + H2O = 7-phospho-2-dehydro-3-deoxy-D-arabino-heptonate + phosphate</text>
        <dbReference type="Rhea" id="RHEA:14717"/>
        <dbReference type="ChEBI" id="CHEBI:15377"/>
        <dbReference type="ChEBI" id="CHEBI:16897"/>
        <dbReference type="ChEBI" id="CHEBI:43474"/>
        <dbReference type="ChEBI" id="CHEBI:58394"/>
        <dbReference type="ChEBI" id="CHEBI:58702"/>
        <dbReference type="EC" id="2.5.1.54"/>
    </reaction>
</comment>
<evidence type="ECO:0000256" key="4">
    <source>
        <dbReference type="ARBA" id="ARBA00022605"/>
    </source>
</evidence>
<gene>
    <name evidence="10" type="ORF">A2664_04015</name>
</gene>
<dbReference type="PIRSF" id="PIRSF001361">
    <property type="entry name" value="DAHP_synthase"/>
    <property type="match status" value="1"/>
</dbReference>